<feature type="domain" description="CMP/dCMP-type deaminase" evidence="1">
    <location>
        <begin position="4"/>
        <end position="114"/>
    </location>
</feature>
<dbReference type="AlphaFoldDB" id="A0A7W4Z020"/>
<dbReference type="PROSITE" id="PS51747">
    <property type="entry name" value="CYT_DCMP_DEAMINASES_2"/>
    <property type="match status" value="1"/>
</dbReference>
<dbReference type="PANTHER" id="PTHR11079">
    <property type="entry name" value="CYTOSINE DEAMINASE FAMILY MEMBER"/>
    <property type="match status" value="1"/>
</dbReference>
<keyword evidence="3" id="KW-1185">Reference proteome</keyword>
<gene>
    <name evidence="2" type="ORF">FHU40_001625</name>
</gene>
<dbReference type="SUPFAM" id="SSF53927">
    <property type="entry name" value="Cytidine deaminase-like"/>
    <property type="match status" value="1"/>
</dbReference>
<dbReference type="GO" id="GO:0006152">
    <property type="term" value="P:purine nucleoside catabolic process"/>
    <property type="evidence" value="ECO:0007669"/>
    <property type="project" value="TreeGrafter"/>
</dbReference>
<dbReference type="Pfam" id="PF00383">
    <property type="entry name" value="dCMP_cyt_deam_1"/>
    <property type="match status" value="1"/>
</dbReference>
<evidence type="ECO:0000259" key="1">
    <source>
        <dbReference type="PROSITE" id="PS51747"/>
    </source>
</evidence>
<dbReference type="Gene3D" id="3.40.140.10">
    <property type="entry name" value="Cytidine Deaminase, domain 2"/>
    <property type="match status" value="1"/>
</dbReference>
<dbReference type="Proteomes" id="UP000589626">
    <property type="component" value="Unassembled WGS sequence"/>
</dbReference>
<evidence type="ECO:0000313" key="3">
    <source>
        <dbReference type="Proteomes" id="UP000589626"/>
    </source>
</evidence>
<organism evidence="2 3">
    <name type="scientific">Nocardioides soli</name>
    <dbReference type="NCBI Taxonomy" id="1036020"/>
    <lineage>
        <taxon>Bacteria</taxon>
        <taxon>Bacillati</taxon>
        <taxon>Actinomycetota</taxon>
        <taxon>Actinomycetes</taxon>
        <taxon>Propionibacteriales</taxon>
        <taxon>Nocardioidaceae</taxon>
        <taxon>Nocardioides</taxon>
    </lineage>
</organism>
<name>A0A7W4Z020_9ACTN</name>
<dbReference type="GO" id="GO:0047974">
    <property type="term" value="F:guanosine deaminase activity"/>
    <property type="evidence" value="ECO:0007669"/>
    <property type="project" value="TreeGrafter"/>
</dbReference>
<dbReference type="EMBL" id="JACHWR010000001">
    <property type="protein sequence ID" value="MBB3041824.1"/>
    <property type="molecule type" value="Genomic_DNA"/>
</dbReference>
<proteinExistence type="predicted"/>
<dbReference type="InterPro" id="IPR002125">
    <property type="entry name" value="CMP_dCMP_dom"/>
</dbReference>
<sequence length="155" mass="15901">MNTDTEHLLLRRAVELAAANVRGGGRPFGALVVLDGQVLAEGVNTTTSSGDPVAHAEAEAIRAACRERGTLRLDDAVVYASGEPCVMCQALAKAVGVAAMVFAVSSAEAAVAGWPFSEESLRLHAAWTAAAGGYARQGDVPEAAQPISSWATAQP</sequence>
<protein>
    <submittedName>
        <fullName evidence="2">tRNA(Arg) A34 adenosine deaminase TadA</fullName>
    </submittedName>
</protein>
<evidence type="ECO:0000313" key="2">
    <source>
        <dbReference type="EMBL" id="MBB3041824.1"/>
    </source>
</evidence>
<reference evidence="2 3" key="1">
    <citation type="submission" date="2020-08" db="EMBL/GenBank/DDBJ databases">
        <title>Sequencing the genomes of 1000 actinobacteria strains.</title>
        <authorList>
            <person name="Klenk H.-P."/>
        </authorList>
    </citation>
    <scope>NUCLEOTIDE SEQUENCE [LARGE SCALE GENOMIC DNA]</scope>
    <source>
        <strain evidence="2 3">DSM 105498</strain>
    </source>
</reference>
<dbReference type="RefSeq" id="WP_183591686.1">
    <property type="nucleotide sequence ID" value="NZ_JACHWR010000001.1"/>
</dbReference>
<dbReference type="InterPro" id="IPR016193">
    <property type="entry name" value="Cytidine_deaminase-like"/>
</dbReference>
<dbReference type="PANTHER" id="PTHR11079:SF161">
    <property type="entry name" value="CMP_DCMP-TYPE DEAMINASE DOMAIN-CONTAINING PROTEIN"/>
    <property type="match status" value="1"/>
</dbReference>
<comment type="caution">
    <text evidence="2">The sequence shown here is derived from an EMBL/GenBank/DDBJ whole genome shotgun (WGS) entry which is preliminary data.</text>
</comment>
<dbReference type="CDD" id="cd01285">
    <property type="entry name" value="nucleoside_deaminase"/>
    <property type="match status" value="1"/>
</dbReference>
<accession>A0A7W4Z020</accession>